<dbReference type="PANTHER" id="PTHR18901:SF38">
    <property type="entry name" value="PSEUDOURIDINE-5'-PHOSPHATASE"/>
    <property type="match status" value="1"/>
</dbReference>
<keyword evidence="2" id="KW-1185">Reference proteome</keyword>
<name>A0A8H3I3N2_9LECA</name>
<gene>
    <name evidence="1" type="ORF">GOMPHAMPRED_000205</name>
</gene>
<protein>
    <submittedName>
        <fullName evidence="1">Uncharacterized protein</fullName>
    </submittedName>
</protein>
<dbReference type="EMBL" id="CAJPDQ010000001">
    <property type="protein sequence ID" value="CAF9903353.1"/>
    <property type="molecule type" value="Genomic_DNA"/>
</dbReference>
<dbReference type="AlphaFoldDB" id="A0A8H3I3N2"/>
<dbReference type="SFLD" id="SFLDG01129">
    <property type="entry name" value="C1.5:_HAD__Beta-PGM__Phosphata"/>
    <property type="match status" value="1"/>
</dbReference>
<dbReference type="FunFam" id="3.40.50.1000:FF:000131">
    <property type="entry name" value="HAD superfamily hydrolase, putative"/>
    <property type="match status" value="1"/>
</dbReference>
<dbReference type="GO" id="GO:0016791">
    <property type="term" value="F:phosphatase activity"/>
    <property type="evidence" value="ECO:0007669"/>
    <property type="project" value="TreeGrafter"/>
</dbReference>
<evidence type="ECO:0000313" key="2">
    <source>
        <dbReference type="Proteomes" id="UP000664169"/>
    </source>
</evidence>
<dbReference type="Proteomes" id="UP000664169">
    <property type="component" value="Unassembled WGS sequence"/>
</dbReference>
<dbReference type="Gene3D" id="3.40.50.1000">
    <property type="entry name" value="HAD superfamily/HAD-like"/>
    <property type="match status" value="1"/>
</dbReference>
<dbReference type="InterPro" id="IPR023198">
    <property type="entry name" value="PGP-like_dom2"/>
</dbReference>
<dbReference type="SFLD" id="SFLDS00003">
    <property type="entry name" value="Haloacid_Dehalogenase"/>
    <property type="match status" value="1"/>
</dbReference>
<dbReference type="OrthoDB" id="40579at2759"/>
<sequence length="280" mass="31026">MPSPMQPNFPPVRACLFDMDGLLIDSEEVYTKVTNIILHEYGKPDLPWSIKAQLQGRPGPQAGVIFYDWAKLPISTEEYLTKQSKLQRELFPVCQPLPGVPELLTKLGKSGVHIALATSSHRINYDLKTSHLADLFSAFPPSQRILGDDPRIGAGRGKPAPYIYLLALETINAGLREKGEKEIKLEECLVFEDSVPGIEAGRRAGMRVVWVPHPGLKNEFKGREEEVLAGLCGDAKELGSIDILEGKGDMKGWPGKKCDGWGIQLDTLEDFPYSVYDIKV</sequence>
<accession>A0A8H3I3N2</accession>
<dbReference type="InterPro" id="IPR023214">
    <property type="entry name" value="HAD_sf"/>
</dbReference>
<dbReference type="PANTHER" id="PTHR18901">
    <property type="entry name" value="2-DEOXYGLUCOSE-6-PHOSPHATE PHOSPHATASE 2"/>
    <property type="match status" value="1"/>
</dbReference>
<evidence type="ECO:0000313" key="1">
    <source>
        <dbReference type="EMBL" id="CAF9903353.1"/>
    </source>
</evidence>
<proteinExistence type="predicted"/>
<reference evidence="1" key="1">
    <citation type="submission" date="2021-03" db="EMBL/GenBank/DDBJ databases">
        <authorList>
            <person name="Tagirdzhanova G."/>
        </authorList>
    </citation>
    <scope>NUCLEOTIDE SEQUENCE</scope>
</reference>
<dbReference type="InterPro" id="IPR036412">
    <property type="entry name" value="HAD-like_sf"/>
</dbReference>
<dbReference type="InterPro" id="IPR006439">
    <property type="entry name" value="HAD-SF_hydro_IA"/>
</dbReference>
<dbReference type="NCBIfam" id="TIGR01509">
    <property type="entry name" value="HAD-SF-IA-v3"/>
    <property type="match status" value="1"/>
</dbReference>
<dbReference type="SUPFAM" id="SSF56784">
    <property type="entry name" value="HAD-like"/>
    <property type="match status" value="1"/>
</dbReference>
<dbReference type="Gene3D" id="1.10.150.240">
    <property type="entry name" value="Putative phosphatase, domain 2"/>
    <property type="match status" value="1"/>
</dbReference>
<organism evidence="1 2">
    <name type="scientific">Gomphillus americanus</name>
    <dbReference type="NCBI Taxonomy" id="1940652"/>
    <lineage>
        <taxon>Eukaryota</taxon>
        <taxon>Fungi</taxon>
        <taxon>Dikarya</taxon>
        <taxon>Ascomycota</taxon>
        <taxon>Pezizomycotina</taxon>
        <taxon>Lecanoromycetes</taxon>
        <taxon>OSLEUM clade</taxon>
        <taxon>Ostropomycetidae</taxon>
        <taxon>Ostropales</taxon>
        <taxon>Graphidaceae</taxon>
        <taxon>Gomphilloideae</taxon>
        <taxon>Gomphillus</taxon>
    </lineage>
</organism>
<dbReference type="Pfam" id="PF00702">
    <property type="entry name" value="Hydrolase"/>
    <property type="match status" value="1"/>
</dbReference>
<dbReference type="FunFam" id="1.10.150.240:FF:000001">
    <property type="entry name" value="Haloacid dehalogenase-like hydrolase domain"/>
    <property type="match status" value="1"/>
</dbReference>
<comment type="caution">
    <text evidence="1">The sequence shown here is derived from an EMBL/GenBank/DDBJ whole genome shotgun (WGS) entry which is preliminary data.</text>
</comment>